<feature type="compositionally biased region" description="Basic and acidic residues" evidence="1">
    <location>
        <begin position="85"/>
        <end position="107"/>
    </location>
</feature>
<feature type="compositionally biased region" description="Basic and acidic residues" evidence="1">
    <location>
        <begin position="189"/>
        <end position="233"/>
    </location>
</feature>
<dbReference type="AlphaFoldDB" id="A0A915MDH1"/>
<feature type="region of interest" description="Disordered" evidence="1">
    <location>
        <begin position="58"/>
        <end position="359"/>
    </location>
</feature>
<dbReference type="Proteomes" id="UP000887561">
    <property type="component" value="Unplaced"/>
</dbReference>
<dbReference type="WBParaSite" id="scaffold34829_cov306.g21828">
    <property type="protein sequence ID" value="scaffold34829_cov306.g21828"/>
    <property type="gene ID" value="scaffold34829_cov306.g21828"/>
</dbReference>
<accession>A0A915MDH1</accession>
<proteinExistence type="predicted"/>
<feature type="compositionally biased region" description="Basic and acidic residues" evidence="1">
    <location>
        <begin position="271"/>
        <end position="347"/>
    </location>
</feature>
<feature type="compositionally biased region" description="Polar residues" evidence="1">
    <location>
        <begin position="172"/>
        <end position="188"/>
    </location>
</feature>
<keyword evidence="2" id="KW-1185">Reference proteome</keyword>
<protein>
    <submittedName>
        <fullName evidence="3">Triadin</fullName>
    </submittedName>
</protein>
<reference evidence="3" key="1">
    <citation type="submission" date="2022-11" db="UniProtKB">
        <authorList>
            <consortium name="WormBaseParasite"/>
        </authorList>
    </citation>
    <scope>IDENTIFICATION</scope>
</reference>
<sequence length="359" mass="38957">MECVQLANVHLFDATGILDLALLHFSYCPCAPDMLCQETKETAKEVGTERELMLATEKDIQTQTKMKQTTLKLPPPSQKEKKGKKAEGKKKDKGKKGDEKNEAEQKRPLAGSALGVEVPPTMEAEESRVEKASTPAAQKGPQAPKSAQTPEVQNNVKTAIKLDDKAVERSAMATSKTEKQTTLPATTEKNVEKAPKKVDEDKKEKPKEAIDKKEPKVLPDAKEKKPSAKDTKKQPPPPPPAKEKTTLKEKAKASTPKKGEKQEEPPTTDSPRAEAKKTSSKEKDEGGKVKESPVSKKGEAVDEEGKKEQVSEVDVTKGEDEVGTKKEEEGGGGEKKADESDAGKDAVEDAETTAPTKEE</sequence>
<organism evidence="2 3">
    <name type="scientific">Meloidogyne javanica</name>
    <name type="common">Root-knot nematode worm</name>
    <dbReference type="NCBI Taxonomy" id="6303"/>
    <lineage>
        <taxon>Eukaryota</taxon>
        <taxon>Metazoa</taxon>
        <taxon>Ecdysozoa</taxon>
        <taxon>Nematoda</taxon>
        <taxon>Chromadorea</taxon>
        <taxon>Rhabditida</taxon>
        <taxon>Tylenchina</taxon>
        <taxon>Tylenchomorpha</taxon>
        <taxon>Tylenchoidea</taxon>
        <taxon>Meloidogynidae</taxon>
        <taxon>Meloidogyninae</taxon>
        <taxon>Meloidogyne</taxon>
        <taxon>Meloidogyne incognita group</taxon>
    </lineage>
</organism>
<evidence type="ECO:0000313" key="3">
    <source>
        <dbReference type="WBParaSite" id="scaffold34829_cov306.g21828"/>
    </source>
</evidence>
<feature type="compositionally biased region" description="Polar residues" evidence="1">
    <location>
        <begin position="145"/>
        <end position="157"/>
    </location>
</feature>
<evidence type="ECO:0000256" key="1">
    <source>
        <dbReference type="SAM" id="MobiDB-lite"/>
    </source>
</evidence>
<evidence type="ECO:0000313" key="2">
    <source>
        <dbReference type="Proteomes" id="UP000887561"/>
    </source>
</evidence>
<name>A0A915MDH1_MELJA</name>
<feature type="compositionally biased region" description="Low complexity" evidence="1">
    <location>
        <begin position="61"/>
        <end position="72"/>
    </location>
</feature>
<feature type="compositionally biased region" description="Basic and acidic residues" evidence="1">
    <location>
        <begin position="241"/>
        <end position="264"/>
    </location>
</feature>